<dbReference type="PANTHER" id="PTHR24217:SF0">
    <property type="entry name" value="PDZ DOMAIN-CONTAINING PROTEIN"/>
    <property type="match status" value="1"/>
</dbReference>
<evidence type="ECO:0000313" key="7">
    <source>
        <dbReference type="EMBL" id="KAK0058133.1"/>
    </source>
</evidence>
<feature type="region of interest" description="Disordered" evidence="5">
    <location>
        <begin position="875"/>
        <end position="895"/>
    </location>
</feature>
<feature type="compositionally biased region" description="Polar residues" evidence="5">
    <location>
        <begin position="401"/>
        <end position="410"/>
    </location>
</feature>
<proteinExistence type="inferred from homology"/>
<feature type="compositionally biased region" description="Polar residues" evidence="5">
    <location>
        <begin position="978"/>
        <end position="987"/>
    </location>
</feature>
<feature type="compositionally biased region" description="Basic and acidic residues" evidence="5">
    <location>
        <begin position="989"/>
        <end position="1003"/>
    </location>
</feature>
<reference evidence="7" key="2">
    <citation type="submission" date="2023-04" db="EMBL/GenBank/DDBJ databases">
        <authorList>
            <person name="Bu L."/>
            <person name="Lu L."/>
            <person name="Laidemitt M.R."/>
            <person name="Zhang S.M."/>
            <person name="Mutuku M."/>
            <person name="Mkoji G."/>
            <person name="Steinauer M."/>
            <person name="Loker E.S."/>
        </authorList>
    </citation>
    <scope>NUCLEOTIDE SEQUENCE</scope>
    <source>
        <strain evidence="7">KasaAsao</strain>
        <tissue evidence="7">Whole Snail</tissue>
    </source>
</reference>
<accession>A0AAD8BQ10</accession>
<dbReference type="EMBL" id="JASAOG010000050">
    <property type="protein sequence ID" value="KAK0058133.1"/>
    <property type="molecule type" value="Genomic_DNA"/>
</dbReference>
<dbReference type="GO" id="GO:0003779">
    <property type="term" value="F:actin binding"/>
    <property type="evidence" value="ECO:0007669"/>
    <property type="project" value="TreeGrafter"/>
</dbReference>
<gene>
    <name evidence="7" type="ORF">Bpfe_012457</name>
</gene>
<dbReference type="InterPro" id="IPR001478">
    <property type="entry name" value="PDZ"/>
</dbReference>
<dbReference type="InterPro" id="IPR036034">
    <property type="entry name" value="PDZ_sf"/>
</dbReference>
<keyword evidence="2" id="KW-0963">Cytoplasm</keyword>
<feature type="compositionally biased region" description="Basic and acidic residues" evidence="5">
    <location>
        <begin position="559"/>
        <end position="574"/>
    </location>
</feature>
<feature type="domain" description="PDZ" evidence="6">
    <location>
        <begin position="6"/>
        <end position="86"/>
    </location>
</feature>
<keyword evidence="3" id="KW-0597">Phosphoprotein</keyword>
<feature type="region of interest" description="Disordered" evidence="5">
    <location>
        <begin position="553"/>
        <end position="581"/>
    </location>
</feature>
<dbReference type="GO" id="GO:0032233">
    <property type="term" value="P:positive regulation of actin filament bundle assembly"/>
    <property type="evidence" value="ECO:0007669"/>
    <property type="project" value="TreeGrafter"/>
</dbReference>
<dbReference type="Pfam" id="PF00595">
    <property type="entry name" value="PDZ"/>
    <property type="match status" value="1"/>
</dbReference>
<dbReference type="GO" id="GO:0005634">
    <property type="term" value="C:nucleus"/>
    <property type="evidence" value="ECO:0007669"/>
    <property type="project" value="TreeGrafter"/>
</dbReference>
<dbReference type="InterPro" id="IPR051976">
    <property type="entry name" value="Synaptopodin_domain"/>
</dbReference>
<keyword evidence="8" id="KW-1185">Reference proteome</keyword>
<dbReference type="Gene3D" id="2.30.42.10">
    <property type="match status" value="1"/>
</dbReference>
<evidence type="ECO:0000256" key="5">
    <source>
        <dbReference type="SAM" id="MobiDB-lite"/>
    </source>
</evidence>
<evidence type="ECO:0000256" key="2">
    <source>
        <dbReference type="ARBA" id="ARBA00022490"/>
    </source>
</evidence>
<feature type="region of interest" description="Disordered" evidence="5">
    <location>
        <begin position="917"/>
        <end position="1056"/>
    </location>
</feature>
<dbReference type="SMART" id="SM00228">
    <property type="entry name" value="PDZ"/>
    <property type="match status" value="1"/>
</dbReference>
<dbReference type="CDD" id="cd10820">
    <property type="entry name" value="PDZ_SYNPO2-like"/>
    <property type="match status" value="1"/>
</dbReference>
<feature type="compositionally biased region" description="Low complexity" evidence="5">
    <location>
        <begin position="925"/>
        <end position="937"/>
    </location>
</feature>
<feature type="compositionally biased region" description="Polar residues" evidence="5">
    <location>
        <begin position="260"/>
        <end position="270"/>
    </location>
</feature>
<dbReference type="AlphaFoldDB" id="A0AAD8BQ10"/>
<feature type="compositionally biased region" description="Polar residues" evidence="5">
    <location>
        <begin position="1004"/>
        <end position="1016"/>
    </location>
</feature>
<feature type="compositionally biased region" description="Polar residues" evidence="5">
    <location>
        <begin position="1037"/>
        <end position="1051"/>
    </location>
</feature>
<comment type="similarity">
    <text evidence="4">Belongs to the synaptopodin family.</text>
</comment>
<protein>
    <recommendedName>
        <fullName evidence="6">PDZ domain-containing protein</fullName>
    </recommendedName>
</protein>
<evidence type="ECO:0000259" key="6">
    <source>
        <dbReference type="PROSITE" id="PS50106"/>
    </source>
</evidence>
<feature type="compositionally biased region" description="Basic and acidic residues" evidence="5">
    <location>
        <begin position="317"/>
        <end position="334"/>
    </location>
</feature>
<dbReference type="Proteomes" id="UP001233172">
    <property type="component" value="Unassembled WGS sequence"/>
</dbReference>
<evidence type="ECO:0000256" key="1">
    <source>
        <dbReference type="ARBA" id="ARBA00004496"/>
    </source>
</evidence>
<feature type="compositionally biased region" description="Pro residues" evidence="5">
    <location>
        <begin position="280"/>
        <end position="300"/>
    </location>
</feature>
<feature type="region of interest" description="Disordered" evidence="5">
    <location>
        <begin position="252"/>
        <end position="356"/>
    </location>
</feature>
<organism evidence="7 8">
    <name type="scientific">Biomphalaria pfeifferi</name>
    <name type="common">Bloodfluke planorb</name>
    <name type="synonym">Freshwater snail</name>
    <dbReference type="NCBI Taxonomy" id="112525"/>
    <lineage>
        <taxon>Eukaryota</taxon>
        <taxon>Metazoa</taxon>
        <taxon>Spiralia</taxon>
        <taxon>Lophotrochozoa</taxon>
        <taxon>Mollusca</taxon>
        <taxon>Gastropoda</taxon>
        <taxon>Heterobranchia</taxon>
        <taxon>Euthyneura</taxon>
        <taxon>Panpulmonata</taxon>
        <taxon>Hygrophila</taxon>
        <taxon>Lymnaeoidea</taxon>
        <taxon>Planorbidae</taxon>
        <taxon>Biomphalaria</taxon>
    </lineage>
</organism>
<comment type="subcellular location">
    <subcellularLocation>
        <location evidence="1">Cytoplasm</location>
    </subcellularLocation>
</comment>
<name>A0AAD8BQ10_BIOPF</name>
<evidence type="ECO:0000313" key="8">
    <source>
        <dbReference type="Proteomes" id="UP001233172"/>
    </source>
</evidence>
<dbReference type="GO" id="GO:0015629">
    <property type="term" value="C:actin cytoskeleton"/>
    <property type="evidence" value="ECO:0007669"/>
    <property type="project" value="TreeGrafter"/>
</dbReference>
<reference evidence="7" key="1">
    <citation type="journal article" date="2023" name="PLoS Negl. Trop. Dis.">
        <title>A genome sequence for Biomphalaria pfeifferi, the major vector snail for the human-infecting parasite Schistosoma mansoni.</title>
        <authorList>
            <person name="Bu L."/>
            <person name="Lu L."/>
            <person name="Laidemitt M.R."/>
            <person name="Zhang S.M."/>
            <person name="Mutuku M."/>
            <person name="Mkoji G."/>
            <person name="Steinauer M."/>
            <person name="Loker E.S."/>
        </authorList>
    </citation>
    <scope>NUCLEOTIDE SEQUENCE</scope>
    <source>
        <strain evidence="7">KasaAsao</strain>
    </source>
</reference>
<feature type="compositionally biased region" description="Polar residues" evidence="5">
    <location>
        <begin position="335"/>
        <end position="356"/>
    </location>
</feature>
<dbReference type="PANTHER" id="PTHR24217">
    <property type="entry name" value="PUTATIVE-RELATED"/>
    <property type="match status" value="1"/>
</dbReference>
<dbReference type="SUPFAM" id="SSF50156">
    <property type="entry name" value="PDZ domain-like"/>
    <property type="match status" value="1"/>
</dbReference>
<feature type="compositionally biased region" description="Low complexity" evidence="5">
    <location>
        <begin position="301"/>
        <end position="310"/>
    </location>
</feature>
<sequence length="1086" mass="119687">MVSAERIQVTLQGGAPWGFRLSGGGSLPLTINKIRKKSQAHLNGLQEGDAIISINGVHVHDKSQDEALELVEKAGDSLSLEIYRQVGLFIARLYIYTGGDNDDSTRDKPKKAILVPGGVAAAPVLDEPPQAQFIKTSSVDNVTSDSFETAESDISHGGFKVTVSVDEISGSTYNTETSPGLILRATVDDVSASSRATQMVEPSPVLSVQTSEYTKDQYELESTSSLPTVMATPFTDSTVIVDAPALSFIPGPQLPGPQALTDTYQSGTVTASRSPQSRSPVPPPVSPKPVAVPPPPPISPKPSGVTSSSSYATFDDGQTRREVTREQHIQRSDDGSNSTVVQRESTLTTSNYGPSYVKRQQSSFNVVQSSGIGDTQRSSSKTTTLLNTTTTVVNKKGPTPFASSVSSNIQLPPIPQPGLSGSLSTGNLSKPAPMFKPTKYVPGSGQKEVPGLYPPTSPMVDTHVNAQFKFGKENAAPTPMFQVKKIVSETTQPIGRDIWRPNVWLPDQDPTQMPGSAAMTPTEDNPPYFTLPFAKKPGKSLVEEQKKKLLQSQMSMSSRTDHEDFYTDGQDGHHEAHHSHHKRLHVFAPPVFIQADADASESMYSPYDEQLLDDDDDASSQASSTTRRKKKLYADSAFYDAPGKNYPTITEQMKLCKKIAQSLTSAANRRARGAKMFMKRKRKSTKWIHEGQSEFSSSAGDVANLHELDSELSPDEGGNKPLLYFKIPSLKHRISSEGKQTKMALTQEEFEKLRLNSKKCDHRNVAPDTCFDIVADLKAHKGKGGRMFEKRKQRSDKFVIDESNARFVPPTPKITHPIKPLRQEKTPWEAAMENQGKVDAAFSQLTEWEKNQRLNLNANKNLDLAPLPAVKSTLRSDKSPHLLKGKNFNRTARGWAGGGEYPVADQLRQVEVHFAKPHSPMQPAQSSSRQPVVSQRPQDPPQPPTAPELVQRKRNPPTAPKPQVTWQTAAPEAWQPNRLENQQTNRQSNRRETWKPESQDTHRQSNWQQVRQQASVQDDWRNNELAMSRQRGGGDGNSQRPKSWHPNNANQRDAFDDSYAPVDYNFGSQEYPKVAYMQPIIPGTDL</sequence>
<dbReference type="GO" id="GO:0030018">
    <property type="term" value="C:Z disc"/>
    <property type="evidence" value="ECO:0007669"/>
    <property type="project" value="TreeGrafter"/>
</dbReference>
<feature type="compositionally biased region" description="Low complexity" evidence="5">
    <location>
        <begin position="418"/>
        <end position="429"/>
    </location>
</feature>
<evidence type="ECO:0000256" key="4">
    <source>
        <dbReference type="ARBA" id="ARBA00038161"/>
    </source>
</evidence>
<comment type="caution">
    <text evidence="7">The sequence shown here is derived from an EMBL/GenBank/DDBJ whole genome shotgun (WGS) entry which is preliminary data.</text>
</comment>
<feature type="region of interest" description="Disordered" evidence="5">
    <location>
        <begin position="389"/>
        <end position="431"/>
    </location>
</feature>
<dbReference type="PROSITE" id="PS50106">
    <property type="entry name" value="PDZ"/>
    <property type="match status" value="1"/>
</dbReference>
<evidence type="ECO:0000256" key="3">
    <source>
        <dbReference type="ARBA" id="ARBA00022553"/>
    </source>
</evidence>